<proteinExistence type="predicted"/>
<organism evidence="1 2">
    <name type="scientific">Aerococcus urinae</name>
    <dbReference type="NCBI Taxonomy" id="1376"/>
    <lineage>
        <taxon>Bacteria</taxon>
        <taxon>Bacillati</taxon>
        <taxon>Bacillota</taxon>
        <taxon>Bacilli</taxon>
        <taxon>Lactobacillales</taxon>
        <taxon>Aerococcaceae</taxon>
        <taxon>Aerococcus</taxon>
    </lineage>
</organism>
<accession>A0A178HDU3</accession>
<dbReference type="AlphaFoldDB" id="A0A178HDU3"/>
<dbReference type="GeneID" id="86970906"/>
<dbReference type="Proteomes" id="UP000251923">
    <property type="component" value="Unassembled WGS sequence"/>
</dbReference>
<sequence>MIIKEAILHIYDQNINQGVMSELPLAVDSNHLFKYMHALIDKVWVTDKKKRGIFPADNEKYQQFQAAAADFIPNSQALASQWFQFIQLNPDIPAADLLWLRFSDDQGEDYLAAFKLNHNESYTHHLVYNDDNVQNDLIIHKNILPSAKQAIDEGIVVNLASGQYDLVEKKHEIESLGEKVNYFSELYLKVPTKPSAKESIQAIKKAVEKTAHTYDEPVYQSLAKAKDILYHEMSGEEGFSNERIADYLYEDNLAKKQSYLEETQTFPFDNEMMQEVESIPTKLQRQKLKLDNGIEITIPLDLFYDPDVIELSNNPDGTISVTIKNIESIKNMF</sequence>
<gene>
    <name evidence="1" type="ORF">DBT54_05455</name>
</gene>
<dbReference type="RefSeq" id="WP_082888663.1">
    <property type="nucleotide sequence ID" value="NZ_JASODG010000005.1"/>
</dbReference>
<protein>
    <submittedName>
        <fullName evidence="1">Nucleoid-associated protein</fullName>
    </submittedName>
</protein>
<name>A0A178HDU3_9LACT</name>
<dbReference type="InterPro" id="IPR007358">
    <property type="entry name" value="Nucleoid_associated_NdpA"/>
</dbReference>
<reference evidence="1 2" key="1">
    <citation type="submission" date="2018-04" db="EMBL/GenBank/DDBJ databases">
        <title>Aerococcus urinae genomes.</title>
        <authorList>
            <person name="Hilt E."/>
            <person name="Gilbert N.M."/>
            <person name="Thomas-White K."/>
            <person name="Putonti C."/>
            <person name="Lewis A.L."/>
            <person name="Visck K.L."/>
            <person name="Wolfe A.J."/>
        </authorList>
    </citation>
    <scope>NUCLEOTIDE SEQUENCE [LARGE SCALE GENOMIC DNA]</scope>
    <source>
        <strain evidence="1 2">UMB7480</strain>
    </source>
</reference>
<dbReference type="GO" id="GO:0009295">
    <property type="term" value="C:nucleoid"/>
    <property type="evidence" value="ECO:0007669"/>
    <property type="project" value="InterPro"/>
</dbReference>
<evidence type="ECO:0000313" key="1">
    <source>
        <dbReference type="EMBL" id="RAV79433.1"/>
    </source>
</evidence>
<comment type="caution">
    <text evidence="1">The sequence shown here is derived from an EMBL/GenBank/DDBJ whole genome shotgun (WGS) entry which is preliminary data.</text>
</comment>
<dbReference type="EMBL" id="QMHM01000008">
    <property type="protein sequence ID" value="RAV79433.1"/>
    <property type="molecule type" value="Genomic_DNA"/>
</dbReference>
<dbReference type="Pfam" id="PF04245">
    <property type="entry name" value="NA37"/>
    <property type="match status" value="1"/>
</dbReference>
<evidence type="ECO:0000313" key="2">
    <source>
        <dbReference type="Proteomes" id="UP000251923"/>
    </source>
</evidence>